<protein>
    <recommendedName>
        <fullName evidence="1">UvrD-like helicase C-terminal domain-containing protein</fullName>
    </recommendedName>
</protein>
<dbReference type="GO" id="GO:0043138">
    <property type="term" value="F:3'-5' DNA helicase activity"/>
    <property type="evidence" value="ECO:0007669"/>
    <property type="project" value="TreeGrafter"/>
</dbReference>
<feature type="domain" description="UvrD-like helicase C-terminal" evidence="1">
    <location>
        <begin position="525"/>
        <end position="571"/>
    </location>
</feature>
<keyword evidence="3" id="KW-1185">Reference proteome</keyword>
<dbReference type="GO" id="GO:0000725">
    <property type="term" value="P:recombinational repair"/>
    <property type="evidence" value="ECO:0007669"/>
    <property type="project" value="TreeGrafter"/>
</dbReference>
<dbReference type="OrthoDB" id="9758243at2"/>
<evidence type="ECO:0000259" key="1">
    <source>
        <dbReference type="Pfam" id="PF13538"/>
    </source>
</evidence>
<evidence type="ECO:0000313" key="3">
    <source>
        <dbReference type="Proteomes" id="UP000003438"/>
    </source>
</evidence>
<dbReference type="Pfam" id="PF13538">
    <property type="entry name" value="UvrD_C_2"/>
    <property type="match status" value="1"/>
</dbReference>
<gene>
    <name evidence="2" type="ORF">SUBVAR_06330</name>
</gene>
<dbReference type="STRING" id="411471.SUBVAR_06330"/>
<accession>D1PPL3</accession>
<comment type="caution">
    <text evidence="2">The sequence shown here is derived from an EMBL/GenBank/DDBJ whole genome shotgun (WGS) entry which is preliminary data.</text>
</comment>
<dbReference type="SUPFAM" id="SSF52540">
    <property type="entry name" value="P-loop containing nucleoside triphosphate hydrolases"/>
    <property type="match status" value="1"/>
</dbReference>
<evidence type="ECO:0000313" key="2">
    <source>
        <dbReference type="EMBL" id="EFB75357.1"/>
    </source>
</evidence>
<dbReference type="InterPro" id="IPR000212">
    <property type="entry name" value="DNA_helicase_UvrD/REP"/>
</dbReference>
<dbReference type="eggNOG" id="COG3972">
    <property type="taxonomic scope" value="Bacteria"/>
</dbReference>
<dbReference type="InterPro" id="IPR027785">
    <property type="entry name" value="UvrD-like_helicase_C"/>
</dbReference>
<reference evidence="2" key="1">
    <citation type="submission" date="2009-12" db="EMBL/GenBank/DDBJ databases">
        <authorList>
            <person name="Weinstock G."/>
            <person name="Sodergren E."/>
            <person name="Clifton S."/>
            <person name="Fulton L."/>
            <person name="Fulton B."/>
            <person name="Courtney L."/>
            <person name="Fronick C."/>
            <person name="Harrison M."/>
            <person name="Strong C."/>
            <person name="Farmer C."/>
            <person name="Delahaunty K."/>
            <person name="Markovic C."/>
            <person name="Hall O."/>
            <person name="Minx P."/>
            <person name="Tomlinson C."/>
            <person name="Mitreva M."/>
            <person name="Nelson J."/>
            <person name="Hou S."/>
            <person name="Wollam A."/>
            <person name="Pepin K.H."/>
            <person name="Johnson M."/>
            <person name="Bhonagiri V."/>
            <person name="Nash W.E."/>
            <person name="Warren W."/>
            <person name="Chinwalla A."/>
            <person name="Mardis E.R."/>
            <person name="Wilson R.K."/>
        </authorList>
    </citation>
    <scope>NUCLEOTIDE SEQUENCE [LARGE SCALE GENOMIC DNA]</scope>
    <source>
        <strain evidence="2">DSM 15176</strain>
    </source>
</reference>
<dbReference type="Gene3D" id="3.40.50.300">
    <property type="entry name" value="P-loop containing nucleotide triphosphate hydrolases"/>
    <property type="match status" value="2"/>
</dbReference>
<dbReference type="PANTHER" id="PTHR11070:SF2">
    <property type="entry name" value="ATP-DEPENDENT DNA HELICASE SRS2"/>
    <property type="match status" value="1"/>
</dbReference>
<dbReference type="HOGENOM" id="CLU_025622_0_0_9"/>
<dbReference type="GO" id="GO:0003677">
    <property type="term" value="F:DNA binding"/>
    <property type="evidence" value="ECO:0007669"/>
    <property type="project" value="InterPro"/>
</dbReference>
<dbReference type="EMBL" id="ACBY02000027">
    <property type="protein sequence ID" value="EFB75357.1"/>
    <property type="molecule type" value="Genomic_DNA"/>
</dbReference>
<dbReference type="AlphaFoldDB" id="D1PPL3"/>
<proteinExistence type="predicted"/>
<dbReference type="Pfam" id="PF13245">
    <property type="entry name" value="AAA_19"/>
    <property type="match status" value="1"/>
</dbReference>
<name>D1PPL3_9FIRM</name>
<dbReference type="GO" id="GO:0005524">
    <property type="term" value="F:ATP binding"/>
    <property type="evidence" value="ECO:0007669"/>
    <property type="project" value="InterPro"/>
</dbReference>
<sequence>MRVFYMNNSSFFCDDRIPNIIQLSSFCEKLESLSITLKAPIYLLSKALGSDTAYSYSHAIILLLPKHYILVIDRNTDSQNCHSNDFEDFFEDFIEDLGYLSEKYGYRQWLGRPREWKGYIHKCSLNDISNNLENLISQEQVPFIAERRVELLISLLIGSINDPEKVGVETPNTILDKVKKKIVLFDGMQSRFIYGKVSKKRVTIQGLAGTGKTELLLHKLQKLYTKKTNSKIAFTCYNKVLANDMRNRIPQFFDFMRVEKQIEWNKRLWVCRSWGSASDCNSGLYSFICSYYNLPFHRYNEFTSFDAVCREALERLQQIPNFEPCFDYILVDESQDFSSAFFDLCEYVVKFQVYLAGDIFQNIFDSDFGNSVNCDYLLNKCYRTNPHTLMFAHAVGMGLYEKPVIRWLDDDEWEACGYQLQRTPPTVSLSRSPVHRFGDTAEDSADSVEVIGCTRETMVDQIISTIERIYEQNPSVEADDIAVIFTSNNKQIFSMADTLAIELERHFSIDVTQGHVTKNREKGKLYISNINNVKGLEFPFVICVHVGRVKTSISSRNSIYMALTRSFLTSYFIVDSSLNESFLHTYENAAKGIIESDSIVVTEPTAEEKAMLEENIRIATTGKKKSLEDLINETCLSSPFAPNITPLLRDKINKIVPNLIDDETEEEIITSTNKAIQMLMEKYT</sequence>
<dbReference type="Proteomes" id="UP000003438">
    <property type="component" value="Unassembled WGS sequence"/>
</dbReference>
<dbReference type="PANTHER" id="PTHR11070">
    <property type="entry name" value="UVRD / RECB / PCRA DNA HELICASE FAMILY MEMBER"/>
    <property type="match status" value="1"/>
</dbReference>
<organism evidence="2 3">
    <name type="scientific">Subdoligranulum variabile DSM 15176</name>
    <dbReference type="NCBI Taxonomy" id="411471"/>
    <lineage>
        <taxon>Bacteria</taxon>
        <taxon>Bacillati</taxon>
        <taxon>Bacillota</taxon>
        <taxon>Clostridia</taxon>
        <taxon>Eubacteriales</taxon>
        <taxon>Oscillospiraceae</taxon>
        <taxon>Subdoligranulum</taxon>
    </lineage>
</organism>
<dbReference type="InterPro" id="IPR027417">
    <property type="entry name" value="P-loop_NTPase"/>
</dbReference>